<keyword evidence="6" id="KW-1185">Reference proteome</keyword>
<evidence type="ECO:0000313" key="6">
    <source>
        <dbReference type="Proteomes" id="UP000648984"/>
    </source>
</evidence>
<dbReference type="InterPro" id="IPR039315">
    <property type="entry name" value="CheW"/>
</dbReference>
<organism evidence="5 6">
    <name type="scientific">Aromatoleum diolicum</name>
    <dbReference type="NCBI Taxonomy" id="75796"/>
    <lineage>
        <taxon>Bacteria</taxon>
        <taxon>Pseudomonadati</taxon>
        <taxon>Pseudomonadota</taxon>
        <taxon>Betaproteobacteria</taxon>
        <taxon>Rhodocyclales</taxon>
        <taxon>Rhodocyclaceae</taxon>
        <taxon>Aromatoleum</taxon>
    </lineage>
</organism>
<accession>A0ABX1QHK2</accession>
<dbReference type="InterPro" id="IPR002545">
    <property type="entry name" value="CheW-lke_dom"/>
</dbReference>
<evidence type="ECO:0000259" key="4">
    <source>
        <dbReference type="PROSITE" id="PS50851"/>
    </source>
</evidence>
<proteinExistence type="predicted"/>
<comment type="subcellular location">
    <subcellularLocation>
        <location evidence="1">Cytoplasm</location>
    </subcellularLocation>
</comment>
<keyword evidence="3" id="KW-0963">Cytoplasm</keyword>
<dbReference type="EMBL" id="WTVQ01000044">
    <property type="protein sequence ID" value="NMG76936.1"/>
    <property type="molecule type" value="Genomic_DNA"/>
</dbReference>
<dbReference type="InterPro" id="IPR036061">
    <property type="entry name" value="CheW-like_dom_sf"/>
</dbReference>
<gene>
    <name evidence="5" type="ORF">GPA25_19470</name>
</gene>
<sequence length="233" mass="25654">MSKPSATALDASRPTINDCWNGIGVRGDSSCPELKKYIHCRNCPVYATAAVDLLDAELPADHLAHWTSHVAQAKPLVEIDRQAVVVFRIGDEWLALPSILFKEIANPGVIHAVPHRRNGVALGLANIRGELLACVSLREVLSLQAAKEGKRDNHHAAGERFMVIQRDGNRLVCPVDEVHGILRFHRRQQIPVPATLAKATATYTLALLPWQQESSVGLLDDQLLFYTLNRSLA</sequence>
<protein>
    <recommendedName>
        <fullName evidence="2">Chemotaxis protein CheW</fullName>
    </recommendedName>
</protein>
<evidence type="ECO:0000256" key="3">
    <source>
        <dbReference type="ARBA" id="ARBA00022490"/>
    </source>
</evidence>
<dbReference type="Gene3D" id="2.40.50.180">
    <property type="entry name" value="CheA-289, Domain 4"/>
    <property type="match status" value="1"/>
</dbReference>
<dbReference type="Proteomes" id="UP000648984">
    <property type="component" value="Unassembled WGS sequence"/>
</dbReference>
<dbReference type="RefSeq" id="WP_169262069.1">
    <property type="nucleotide sequence ID" value="NZ_WTVQ01000044.1"/>
</dbReference>
<dbReference type="Pfam" id="PF01584">
    <property type="entry name" value="CheW"/>
    <property type="match status" value="1"/>
</dbReference>
<dbReference type="SMART" id="SM00260">
    <property type="entry name" value="CheW"/>
    <property type="match status" value="1"/>
</dbReference>
<evidence type="ECO:0000313" key="5">
    <source>
        <dbReference type="EMBL" id="NMG76936.1"/>
    </source>
</evidence>
<dbReference type="PROSITE" id="PS50851">
    <property type="entry name" value="CHEW"/>
    <property type="match status" value="1"/>
</dbReference>
<evidence type="ECO:0000256" key="2">
    <source>
        <dbReference type="ARBA" id="ARBA00021483"/>
    </source>
</evidence>
<dbReference type="SUPFAM" id="SSF50341">
    <property type="entry name" value="CheW-like"/>
    <property type="match status" value="1"/>
</dbReference>
<comment type="caution">
    <text evidence="5">The sequence shown here is derived from an EMBL/GenBank/DDBJ whole genome shotgun (WGS) entry which is preliminary data.</text>
</comment>
<reference evidence="5 6" key="1">
    <citation type="submission" date="2019-12" db="EMBL/GenBank/DDBJ databases">
        <title>Comparative genomics gives insights into the taxonomy of the Azoarcus-Aromatoleum group and reveals separate origins of nif in the plant-associated Azoarcus and non-plant-associated Aromatoleum sub-groups.</title>
        <authorList>
            <person name="Lafos M."/>
            <person name="Maluk M."/>
            <person name="Batista M."/>
            <person name="Junghare M."/>
            <person name="Carmona M."/>
            <person name="Faoro H."/>
            <person name="Cruz L.M."/>
            <person name="Battistoni F."/>
            <person name="De Souza E."/>
            <person name="Pedrosa F."/>
            <person name="Chen W.-M."/>
            <person name="Poole P.S."/>
            <person name="Dixon R.A."/>
            <person name="James E.K."/>
        </authorList>
    </citation>
    <scope>NUCLEOTIDE SEQUENCE [LARGE SCALE GENOMIC DNA]</scope>
    <source>
        <strain evidence="5 6">22Lin</strain>
    </source>
</reference>
<dbReference type="PANTHER" id="PTHR22617:SF45">
    <property type="entry name" value="CHEMOTAXIS PROTEIN CHEW"/>
    <property type="match status" value="1"/>
</dbReference>
<evidence type="ECO:0000256" key="1">
    <source>
        <dbReference type="ARBA" id="ARBA00004496"/>
    </source>
</evidence>
<feature type="domain" description="CheW-like" evidence="4">
    <location>
        <begin position="81"/>
        <end position="230"/>
    </location>
</feature>
<dbReference type="PANTHER" id="PTHR22617">
    <property type="entry name" value="CHEMOTAXIS SENSOR HISTIDINE KINASE-RELATED"/>
    <property type="match status" value="1"/>
</dbReference>
<name>A0ABX1QHK2_9RHOO</name>